<dbReference type="Gene3D" id="3.90.320.10">
    <property type="match status" value="1"/>
</dbReference>
<dbReference type="GO" id="GO:0008854">
    <property type="term" value="F:exodeoxyribonuclease V activity"/>
    <property type="evidence" value="ECO:0007669"/>
    <property type="project" value="UniProtKB-EC"/>
</dbReference>
<dbReference type="GO" id="GO:0005524">
    <property type="term" value="F:ATP binding"/>
    <property type="evidence" value="ECO:0007669"/>
    <property type="project" value="UniProtKB-UniRule"/>
</dbReference>
<evidence type="ECO:0000256" key="13">
    <source>
        <dbReference type="ARBA" id="ARBA00034617"/>
    </source>
</evidence>
<protein>
    <recommendedName>
        <fullName evidence="15">RecBCD enzyme subunit RecB</fullName>
        <ecNumber evidence="15">3.1.11.5</ecNumber>
        <ecNumber evidence="15">5.6.2.4</ecNumber>
    </recommendedName>
    <alternativeName>
        <fullName evidence="15">DNA 3'-5' helicase subunit RecB</fullName>
    </alternativeName>
    <alternativeName>
        <fullName evidence="15">Exonuclease V subunit RecB</fullName>
        <shortName evidence="15">ExoV subunit RecB</shortName>
    </alternativeName>
    <alternativeName>
        <fullName evidence="15">Helicase/nuclease RecBCD subunit RecB</fullName>
    </alternativeName>
</protein>
<keyword evidence="3 15" id="KW-0547">Nucleotide-binding</keyword>
<dbReference type="EMBL" id="LR217710">
    <property type="protein sequence ID" value="VFP81575.1"/>
    <property type="molecule type" value="Genomic_DNA"/>
</dbReference>
<evidence type="ECO:0000256" key="9">
    <source>
        <dbReference type="ARBA" id="ARBA00022842"/>
    </source>
</evidence>
<dbReference type="CDD" id="cd22352">
    <property type="entry name" value="RecB_C-like"/>
    <property type="match status" value="1"/>
</dbReference>
<dbReference type="InterPro" id="IPR014016">
    <property type="entry name" value="UvrD-like_ATP-bd"/>
</dbReference>
<comment type="catalytic activity">
    <reaction evidence="14 15">
        <text>ATP + H2O = ADP + phosphate + H(+)</text>
        <dbReference type="Rhea" id="RHEA:13065"/>
        <dbReference type="ChEBI" id="CHEBI:15377"/>
        <dbReference type="ChEBI" id="CHEBI:15378"/>
        <dbReference type="ChEBI" id="CHEBI:30616"/>
        <dbReference type="ChEBI" id="CHEBI:43474"/>
        <dbReference type="ChEBI" id="CHEBI:456216"/>
        <dbReference type="EC" id="5.6.2.4"/>
    </reaction>
</comment>
<evidence type="ECO:0000256" key="4">
    <source>
        <dbReference type="ARBA" id="ARBA00022763"/>
    </source>
</evidence>
<dbReference type="InterPro" id="IPR004586">
    <property type="entry name" value="RecB"/>
</dbReference>
<comment type="domain">
    <text evidence="15">The N-terminal DNA-binding domain is a ssDNA-dependent ATPase and has ATP-dependent 3'-5' helicase function. This domain interacts with RecC.</text>
</comment>
<dbReference type="Pfam" id="PF13361">
    <property type="entry name" value="UvrD_C"/>
    <property type="match status" value="1"/>
</dbReference>
<feature type="domain" description="UvrD-like helicase ATP-binding" evidence="17">
    <location>
        <begin position="1"/>
        <end position="446"/>
    </location>
</feature>
<evidence type="ECO:0000256" key="11">
    <source>
        <dbReference type="ARBA" id="ARBA00023204"/>
    </source>
</evidence>
<dbReference type="NCBIfam" id="TIGR00609">
    <property type="entry name" value="recB"/>
    <property type="match status" value="1"/>
</dbReference>
<dbReference type="GO" id="GO:0000287">
    <property type="term" value="F:magnesium ion binding"/>
    <property type="evidence" value="ECO:0007669"/>
    <property type="project" value="UniProtKB-UniRule"/>
</dbReference>
<keyword evidence="8 15" id="KW-0067">ATP-binding</keyword>
<dbReference type="SUPFAM" id="SSF52540">
    <property type="entry name" value="P-loop containing nucleoside triphosphate hydrolases"/>
    <property type="match status" value="1"/>
</dbReference>
<evidence type="ECO:0000256" key="3">
    <source>
        <dbReference type="ARBA" id="ARBA00022741"/>
    </source>
</evidence>
<evidence type="ECO:0000259" key="18">
    <source>
        <dbReference type="PROSITE" id="PS51217"/>
    </source>
</evidence>
<comment type="subunit">
    <text evidence="15">Heterotrimer of RecB, RecC and RecD. All subunits contribute to DNA-binding. Interacts with RecA.</text>
</comment>
<dbReference type="GO" id="GO:0016887">
    <property type="term" value="F:ATP hydrolysis activity"/>
    <property type="evidence" value="ECO:0007669"/>
    <property type="project" value="RHEA"/>
</dbReference>
<comment type="catalytic activity">
    <reaction evidence="13 15">
        <text>Couples ATP hydrolysis with the unwinding of duplex DNA by translocating in the 3'-5' direction.</text>
        <dbReference type="EC" id="5.6.2.4"/>
    </reaction>
</comment>
<gene>
    <name evidence="15 19" type="primary">recB</name>
    <name evidence="19" type="ORF">BUCICURV3402_294</name>
</gene>
<evidence type="ECO:0000313" key="20">
    <source>
        <dbReference type="Proteomes" id="UP000294344"/>
    </source>
</evidence>
<dbReference type="InterPro" id="IPR011604">
    <property type="entry name" value="PDDEXK-like_dom_sf"/>
</dbReference>
<dbReference type="SUPFAM" id="SSF52980">
    <property type="entry name" value="Restriction endonuclease-like"/>
    <property type="match status" value="1"/>
</dbReference>
<feature type="binding site" evidence="15">
    <location>
        <position position="1088"/>
    </location>
    <ligand>
        <name>Mg(2+)</name>
        <dbReference type="ChEBI" id="CHEBI:18420"/>
    </ligand>
</feature>
<feature type="region of interest" description="Nuclease activity, interacts with RecD and RecA" evidence="15">
    <location>
        <begin position="906"/>
        <end position="1186"/>
    </location>
</feature>
<evidence type="ECO:0000256" key="1">
    <source>
        <dbReference type="ARBA" id="ARBA00022722"/>
    </source>
</evidence>
<feature type="binding site" evidence="15">
    <location>
        <position position="1075"/>
    </location>
    <ligand>
        <name>Mg(2+)</name>
        <dbReference type="ChEBI" id="CHEBI:18420"/>
    </ligand>
</feature>
<dbReference type="EC" id="3.1.11.5" evidence="15"/>
<evidence type="ECO:0000256" key="6">
    <source>
        <dbReference type="ARBA" id="ARBA00022806"/>
    </source>
</evidence>
<keyword evidence="10 15" id="KW-0238">DNA-binding</keyword>
<dbReference type="GO" id="GO:0000724">
    <property type="term" value="P:double-strand break repair via homologous recombination"/>
    <property type="evidence" value="ECO:0007669"/>
    <property type="project" value="UniProtKB-UniRule"/>
</dbReference>
<dbReference type="PANTHER" id="PTHR11070">
    <property type="entry name" value="UVRD / RECB / PCRA DNA HELICASE FAMILY MEMBER"/>
    <property type="match status" value="1"/>
</dbReference>
<feature type="domain" description="UvrD-like helicase C-terminal" evidence="18">
    <location>
        <begin position="473"/>
        <end position="747"/>
    </location>
</feature>
<dbReference type="Gene3D" id="3.40.50.300">
    <property type="entry name" value="P-loop containing nucleotide triphosphate hydrolases"/>
    <property type="match status" value="2"/>
</dbReference>
<evidence type="ECO:0000256" key="14">
    <source>
        <dbReference type="ARBA" id="ARBA00048988"/>
    </source>
</evidence>
<accession>A0A451D741</accession>
<comment type="domain">
    <text evidence="15">The C-terminal domain has nuclease activity and interacts with RecD. It interacts with RecA, facilitating its loading onto ssDNA.</text>
</comment>
<keyword evidence="6 15" id="KW-0347">Helicase</keyword>
<name>A0A451D741_9GAMM</name>
<evidence type="ECO:0000256" key="15">
    <source>
        <dbReference type="HAMAP-Rule" id="MF_01485"/>
    </source>
</evidence>
<dbReference type="Gene3D" id="1.10.3170.10">
    <property type="entry name" value="Recbcd, chain B, domain 2"/>
    <property type="match status" value="1"/>
</dbReference>
<dbReference type="RefSeq" id="WP_154029335.1">
    <property type="nucleotide sequence ID" value="NZ_LR217710.1"/>
</dbReference>
<feature type="active site" description="For nuclease activity" evidence="15">
    <location>
        <position position="1088"/>
    </location>
</feature>
<evidence type="ECO:0000256" key="10">
    <source>
        <dbReference type="ARBA" id="ARBA00023125"/>
    </source>
</evidence>
<dbReference type="GO" id="GO:0009338">
    <property type="term" value="C:exodeoxyribonuclease V complex"/>
    <property type="evidence" value="ECO:0007669"/>
    <property type="project" value="TreeGrafter"/>
</dbReference>
<reference evidence="19 20" key="1">
    <citation type="submission" date="2019-02" db="EMBL/GenBank/DDBJ databases">
        <authorList>
            <person name="Manzano-Marin A."/>
            <person name="Manzano-Marin A."/>
        </authorList>
    </citation>
    <scope>NUCLEOTIDE SEQUENCE [LARGE SCALE GENOMIC DNA]</scope>
    <source>
        <strain evidence="19 20">BuCicurvipes</strain>
    </source>
</reference>
<dbReference type="OrthoDB" id="9810135at2"/>
<feature type="binding site" evidence="16">
    <location>
        <begin position="21"/>
        <end position="28"/>
    </location>
    <ligand>
        <name>ATP</name>
        <dbReference type="ChEBI" id="CHEBI:30616"/>
    </ligand>
</feature>
<dbReference type="PROSITE" id="PS51198">
    <property type="entry name" value="UVRD_HELICASE_ATP_BIND"/>
    <property type="match status" value="1"/>
</dbReference>
<dbReference type="Gene3D" id="1.10.486.10">
    <property type="entry name" value="PCRA, domain 4"/>
    <property type="match status" value="1"/>
</dbReference>
<keyword evidence="9 15" id="KW-0460">Magnesium</keyword>
<evidence type="ECO:0000256" key="2">
    <source>
        <dbReference type="ARBA" id="ARBA00022723"/>
    </source>
</evidence>
<feature type="binding site" evidence="15">
    <location>
        <position position="964"/>
    </location>
    <ligand>
        <name>Mg(2+)</name>
        <dbReference type="ChEBI" id="CHEBI:18420"/>
    </ligand>
</feature>
<keyword evidence="1 15" id="KW-0540">Nuclease</keyword>
<dbReference type="PROSITE" id="PS51217">
    <property type="entry name" value="UVRD_HELICASE_CTER"/>
    <property type="match status" value="1"/>
</dbReference>
<evidence type="ECO:0000256" key="8">
    <source>
        <dbReference type="ARBA" id="ARBA00022840"/>
    </source>
</evidence>
<keyword evidence="7 15" id="KW-0269">Exonuclease</keyword>
<feature type="region of interest" description="DNA-binding and helicase activity, interacts with RecC" evidence="15">
    <location>
        <begin position="1"/>
        <end position="868"/>
    </location>
</feature>
<dbReference type="InterPro" id="IPR011335">
    <property type="entry name" value="Restrct_endonuc-II-like"/>
</dbReference>
<proteinExistence type="inferred from homology"/>
<sequence length="1186" mass="142778">MKYIPFNIKKIPNHGITLIESSAGTGKTSSIICLYLRFILNLELKKKYSHPLSINEILIVTFTESSKNELKKRLYKKICQLYDICTKKKEQNNELLDVIKDIKNFKKTIKSLEKIKKNIDSIMIYTLHGFFRHILLEQKILCQQIIHKKILSNIQKIQIESTKDFWRKYVYFTNKKIVKIIIKKWKTPQQFFKYIHIWLNQKNIKFKHNFPKNTNLIKQFNNINVIIKKTKKIWKTQKRKIKNLVKNINLNKRIYNKKNLNIWYEKINKWSQNKKEDCSIPKVFQYFQYKRIQTNKLLKYSTKYIFFRYVEKMFIQYNLFFEYFIYFALKTIPKIIKRKKNEKNGLEFNDLNKIMWKEIKLKDSIIKKNILKKYTVTIIDECQDIDDTQFNIFYSLYNNKKNKSLILIGDPKQSIYSFRGANIFLYLKFKKKIKKHFFLKENFRSSKNIVKGTNILFSQIKKPFIFKEINFQPSITHIENKNIQFTINNIQQPAFQFIFENKKIITKKEYYSWISKECAYSIFKWLSNKYKKKSFITLKNKKKRLIQPNDIAILVKNKYEASIIQKELEKKKIKVIYTSQKNNIFHTTETKEIICILDSIIDLSNELKFQRLLITEIFKKNIYDIYLINQKKELYFSLLNKLKKYYIIWNTLGISKMIIKIIIDFNIQDSSTSLKKNTINAQNIIDLAEILEKKNQEIKNKFLLIIWLKKKFLQDNLENSNKLHIKKYNNISDQKCVKIITVYKSKGLEYPIIWIPFFSASQIKNNNTFFCKKKMKNIINLKNRKKSYKLSFQEKLSEDIRLLYVALTRSILHCSIGMAIIKEKKNKKIYTNFHTNSLGFLIQKGKKLSFDNLKKELNNKKKNIEIFSIKKPTKKLTKKNIIIFKKKSLKKNKIFIPKLLKKIKNPWTKINFSKIIKYNLLKKKNNTEIDIENNKIIFNKNKNTLSKINIYKLPSGKEYGTYLHHILKKIKFSKKKNIKKIIRKLNFISLSKIWIKKLYNWICIFISSSLNDDKLKLNQLKENEYKKEISFIIPIKKNINIKKLNKIIKKFDPLSKKCKNIKFKNISGILTGTIDMVFLWKKKYYIIDYKSNYLGPNNHYYSQSKIKQEIIKYRYDIQYQLYSLAIHRFLKVKIKKYNYKIHFGGVFYLFLRAFDDQKNSGIYFIKPSFLLINNLDKLFAGEFYDT</sequence>
<evidence type="ECO:0000256" key="16">
    <source>
        <dbReference type="PROSITE-ProRule" id="PRU00560"/>
    </source>
</evidence>
<keyword evidence="12 15" id="KW-0413">Isomerase</keyword>
<evidence type="ECO:0000256" key="5">
    <source>
        <dbReference type="ARBA" id="ARBA00022801"/>
    </source>
</evidence>
<keyword evidence="4 15" id="KW-0227">DNA damage</keyword>
<evidence type="ECO:0000256" key="7">
    <source>
        <dbReference type="ARBA" id="ARBA00022839"/>
    </source>
</evidence>
<keyword evidence="2 15" id="KW-0479">Metal-binding</keyword>
<dbReference type="EC" id="5.6.2.4" evidence="15"/>
<comment type="function">
    <text evidence="15">A helicase/nuclease that prepares dsDNA breaks (DSB) for recombinational DNA repair. Binds to DSBs and unwinds DNA via a highly rapid and processive ATP-dependent bidirectional helicase activity. Unwinds dsDNA until it encounters a Chi (crossover hotspot instigator) sequence from the 3' direction. Cuts ssDNA a few nucleotides 3' to the Chi site. The properties and activities of the enzyme are changed at Chi. The Chi-altered holoenzyme produces a long 3'-ssDNA overhang and facilitates RecA-binding to the ssDNA for homologous DNA recombination and repair. Holoenzyme degrades any linearized DNA that is unable to undergo homologous recombination. In the holoenzyme this subunit contributes ATPase, 3'-5' helicase, exonuclease activity and loads RecA onto ssDNA.</text>
</comment>
<dbReference type="InterPro" id="IPR000212">
    <property type="entry name" value="DNA_helicase_UvrD/REP"/>
</dbReference>
<dbReference type="Pfam" id="PF00580">
    <property type="entry name" value="UvrD-helicase"/>
    <property type="match status" value="1"/>
</dbReference>
<evidence type="ECO:0000313" key="19">
    <source>
        <dbReference type="EMBL" id="VFP81575.1"/>
    </source>
</evidence>
<dbReference type="HAMAP" id="MF_01485">
    <property type="entry name" value="RecB"/>
    <property type="match status" value="1"/>
</dbReference>
<dbReference type="GO" id="GO:0005829">
    <property type="term" value="C:cytosol"/>
    <property type="evidence" value="ECO:0007669"/>
    <property type="project" value="TreeGrafter"/>
</dbReference>
<organism evidence="19 20">
    <name type="scientific">Buchnera aphidicola</name>
    <name type="common">Cinara curvipes</name>
    <dbReference type="NCBI Taxonomy" id="2518975"/>
    <lineage>
        <taxon>Bacteria</taxon>
        <taxon>Pseudomonadati</taxon>
        <taxon>Pseudomonadota</taxon>
        <taxon>Gammaproteobacteria</taxon>
        <taxon>Enterobacterales</taxon>
        <taxon>Erwiniaceae</taxon>
        <taxon>Buchnera</taxon>
    </lineage>
</organism>
<comment type="cofactor">
    <cofactor evidence="15">
        <name>Mg(2+)</name>
        <dbReference type="ChEBI" id="CHEBI:18420"/>
    </cofactor>
    <text evidence="15">Binds 1 Mg(2+) ion per subunit.</text>
</comment>
<dbReference type="GO" id="GO:0043138">
    <property type="term" value="F:3'-5' DNA helicase activity"/>
    <property type="evidence" value="ECO:0007669"/>
    <property type="project" value="UniProtKB-UniRule"/>
</dbReference>
<dbReference type="Proteomes" id="UP000294344">
    <property type="component" value="Chromosome"/>
</dbReference>
<dbReference type="InterPro" id="IPR014017">
    <property type="entry name" value="DNA_helicase_UvrD-like_C"/>
</dbReference>
<keyword evidence="5 15" id="KW-0378">Hydrolase</keyword>
<dbReference type="PANTHER" id="PTHR11070:SF23">
    <property type="entry name" value="RECBCD ENZYME SUBUNIT RECB"/>
    <property type="match status" value="1"/>
</dbReference>
<comment type="similarity">
    <text evidence="15">Belongs to the helicase family. UvrD subfamily.</text>
</comment>
<dbReference type="InterPro" id="IPR027417">
    <property type="entry name" value="P-loop_NTPase"/>
</dbReference>
<comment type="miscellaneous">
    <text evidence="15">In the RecBCD complex, RecB has a slow 3'-5' helicase, an exonuclease activity and loads RecA onto ssDNA, RecD has a fast 5'-3' helicase activity, while RecC stimulates the ATPase and processivity of the RecB helicase and contributes to recognition of the Chi site.</text>
</comment>
<dbReference type="AlphaFoldDB" id="A0A451D741"/>
<dbReference type="GO" id="GO:0003677">
    <property type="term" value="F:DNA binding"/>
    <property type="evidence" value="ECO:0007669"/>
    <property type="project" value="UniProtKB-UniRule"/>
</dbReference>
<keyword evidence="11 15" id="KW-0234">DNA repair</keyword>
<comment type="catalytic activity">
    <reaction evidence="15">
        <text>Exonucleolytic cleavage (in the presence of ATP) in either 5'- to 3'- or 3'- to 5'-direction to yield 5'-phosphooligonucleotides.</text>
        <dbReference type="EC" id="3.1.11.5"/>
    </reaction>
</comment>
<evidence type="ECO:0000256" key="12">
    <source>
        <dbReference type="ARBA" id="ARBA00023235"/>
    </source>
</evidence>
<evidence type="ECO:0000259" key="17">
    <source>
        <dbReference type="PROSITE" id="PS51198"/>
    </source>
</evidence>